<comment type="similarity">
    <text evidence="1">Belongs to the peptidase C15 family.</text>
</comment>
<accession>A0AAJ7ND01</accession>
<organism evidence="6 7">
    <name type="scientific">Ceratina calcarata</name>
    <dbReference type="NCBI Taxonomy" id="156304"/>
    <lineage>
        <taxon>Eukaryota</taxon>
        <taxon>Metazoa</taxon>
        <taxon>Ecdysozoa</taxon>
        <taxon>Arthropoda</taxon>
        <taxon>Hexapoda</taxon>
        <taxon>Insecta</taxon>
        <taxon>Pterygota</taxon>
        <taxon>Neoptera</taxon>
        <taxon>Endopterygota</taxon>
        <taxon>Hymenoptera</taxon>
        <taxon>Apocrita</taxon>
        <taxon>Aculeata</taxon>
        <taxon>Apoidea</taxon>
        <taxon>Anthophila</taxon>
        <taxon>Apidae</taxon>
        <taxon>Ceratina</taxon>
        <taxon>Zadontomerus</taxon>
    </lineage>
</organism>
<dbReference type="InterPro" id="IPR016125">
    <property type="entry name" value="Peptidase_C15-like"/>
</dbReference>
<proteinExistence type="inferred from homology"/>
<protein>
    <submittedName>
        <fullName evidence="7">Pyroglutamyl-peptidase 1</fullName>
    </submittedName>
</protein>
<reference evidence="7" key="1">
    <citation type="submission" date="2025-08" db="UniProtKB">
        <authorList>
            <consortium name="RefSeq"/>
        </authorList>
    </citation>
    <scope>IDENTIFICATION</scope>
    <source>
        <tissue evidence="7">Whole body</tissue>
    </source>
</reference>
<dbReference type="KEGG" id="ccal:108630377"/>
<evidence type="ECO:0000256" key="3">
    <source>
        <dbReference type="ARBA" id="ARBA00022670"/>
    </source>
</evidence>
<dbReference type="CDD" id="cd00501">
    <property type="entry name" value="Peptidase_C15"/>
    <property type="match status" value="1"/>
</dbReference>
<evidence type="ECO:0000256" key="2">
    <source>
        <dbReference type="ARBA" id="ARBA00022490"/>
    </source>
</evidence>
<name>A0AAJ7ND01_9HYME</name>
<dbReference type="PANTHER" id="PTHR23402">
    <property type="entry name" value="PROTEASE FAMILY C15 PYROGLUTAMYL-PEPTIDASE I-RELATED"/>
    <property type="match status" value="1"/>
</dbReference>
<evidence type="ECO:0000256" key="1">
    <source>
        <dbReference type="ARBA" id="ARBA00006641"/>
    </source>
</evidence>
<dbReference type="Proteomes" id="UP000694925">
    <property type="component" value="Unplaced"/>
</dbReference>
<dbReference type="AlphaFoldDB" id="A0AAJ7ND01"/>
<dbReference type="Pfam" id="PF01470">
    <property type="entry name" value="Peptidase_C15"/>
    <property type="match status" value="1"/>
</dbReference>
<dbReference type="SUPFAM" id="SSF53182">
    <property type="entry name" value="Pyrrolidone carboxyl peptidase (pyroglutamate aminopeptidase)"/>
    <property type="match status" value="1"/>
</dbReference>
<dbReference type="InterPro" id="IPR000816">
    <property type="entry name" value="Peptidase_C15"/>
</dbReference>
<keyword evidence="2" id="KW-0963">Cytoplasm</keyword>
<dbReference type="PANTHER" id="PTHR23402:SF1">
    <property type="entry name" value="PYROGLUTAMYL-PEPTIDASE I"/>
    <property type="match status" value="1"/>
</dbReference>
<evidence type="ECO:0000256" key="5">
    <source>
        <dbReference type="ARBA" id="ARBA00022807"/>
    </source>
</evidence>
<sequence length="204" mass="23135">MEINKKHVVLVTGFGPFDNHIVNASWEAVRELNKLCANSKELIDVHVIAKAIPVSYEDVNACIPKLWEEHKPMVVLHVGVSSNAKCLTIECLAHSTGYVRSDIYGKCPKESTVEPEIFETKIDVKKICNMINDNSEQITCNACISRNAGKYLCEYIFFKSLQISPKRTLFVHVPDFHHYSSLQTAKGLYYILCFLINDVKNNEI</sequence>
<evidence type="ECO:0000313" key="7">
    <source>
        <dbReference type="RefSeq" id="XP_017889153.1"/>
    </source>
</evidence>
<keyword evidence="3" id="KW-0645">Protease</keyword>
<evidence type="ECO:0000313" key="6">
    <source>
        <dbReference type="Proteomes" id="UP000694925"/>
    </source>
</evidence>
<dbReference type="GO" id="GO:0016920">
    <property type="term" value="F:pyroglutamyl-peptidase activity"/>
    <property type="evidence" value="ECO:0007669"/>
    <property type="project" value="InterPro"/>
</dbReference>
<keyword evidence="4" id="KW-0378">Hydrolase</keyword>
<dbReference type="GO" id="GO:0005829">
    <property type="term" value="C:cytosol"/>
    <property type="evidence" value="ECO:0007669"/>
    <property type="project" value="InterPro"/>
</dbReference>
<dbReference type="RefSeq" id="XP_017889153.1">
    <property type="nucleotide sequence ID" value="XM_018033664.2"/>
</dbReference>
<gene>
    <name evidence="7" type="primary">LOC108630377</name>
</gene>
<dbReference type="PRINTS" id="PR00706">
    <property type="entry name" value="PYROGLUPTASE"/>
</dbReference>
<dbReference type="PIRSF" id="PIRSF015592">
    <property type="entry name" value="Prld-crbxl_pptds"/>
    <property type="match status" value="1"/>
</dbReference>
<keyword evidence="5" id="KW-0788">Thiol protease</keyword>
<evidence type="ECO:0000256" key="4">
    <source>
        <dbReference type="ARBA" id="ARBA00022801"/>
    </source>
</evidence>
<dbReference type="InterPro" id="IPR036440">
    <property type="entry name" value="Peptidase_C15-like_sf"/>
</dbReference>
<keyword evidence="6" id="KW-1185">Reference proteome</keyword>
<dbReference type="GeneID" id="108630377"/>
<dbReference type="Gene3D" id="3.40.630.20">
    <property type="entry name" value="Peptidase C15, pyroglutamyl peptidase I-like"/>
    <property type="match status" value="1"/>
</dbReference>
<dbReference type="GO" id="GO:0006508">
    <property type="term" value="P:proteolysis"/>
    <property type="evidence" value="ECO:0007669"/>
    <property type="project" value="UniProtKB-KW"/>
</dbReference>